<keyword evidence="1" id="KW-1133">Transmembrane helix</keyword>
<protein>
    <submittedName>
        <fullName evidence="2">Uncharacterized protein</fullName>
    </submittedName>
</protein>
<dbReference type="Proteomes" id="UP000231919">
    <property type="component" value="Unassembled WGS sequence"/>
</dbReference>
<comment type="caution">
    <text evidence="2">The sequence shown here is derived from an EMBL/GenBank/DDBJ whole genome shotgun (WGS) entry which is preliminary data.</text>
</comment>
<evidence type="ECO:0000256" key="1">
    <source>
        <dbReference type="SAM" id="Phobius"/>
    </source>
</evidence>
<dbReference type="RefSeq" id="WP_125196230.1">
    <property type="nucleotide sequence ID" value="NZ_NPDP01000051.1"/>
</dbReference>
<organism evidence="2 3">
    <name type="scientific">Leptospira kmetyi</name>
    <dbReference type="NCBI Taxonomy" id="408139"/>
    <lineage>
        <taxon>Bacteria</taxon>
        <taxon>Pseudomonadati</taxon>
        <taxon>Spirochaetota</taxon>
        <taxon>Spirochaetia</taxon>
        <taxon>Leptospirales</taxon>
        <taxon>Leptospiraceae</taxon>
        <taxon>Leptospira</taxon>
    </lineage>
</organism>
<evidence type="ECO:0000313" key="2">
    <source>
        <dbReference type="EMBL" id="PJZ28042.1"/>
    </source>
</evidence>
<evidence type="ECO:0000313" key="3">
    <source>
        <dbReference type="Proteomes" id="UP000231919"/>
    </source>
</evidence>
<keyword evidence="1" id="KW-0812">Transmembrane</keyword>
<gene>
    <name evidence="2" type="ORF">CH378_19925</name>
</gene>
<proteinExistence type="predicted"/>
<keyword evidence="1" id="KW-0472">Membrane</keyword>
<reference evidence="2 3" key="1">
    <citation type="submission" date="2017-07" db="EMBL/GenBank/DDBJ databases">
        <title>Leptospira spp. isolated from tropical soils.</title>
        <authorList>
            <person name="Thibeaux R."/>
            <person name="Iraola G."/>
            <person name="Ferres I."/>
            <person name="Bierque E."/>
            <person name="Girault D."/>
            <person name="Soupe-Gilbert M.-E."/>
            <person name="Picardeau M."/>
            <person name="Goarant C."/>
        </authorList>
    </citation>
    <scope>NUCLEOTIDE SEQUENCE [LARGE SCALE GENOMIC DNA]</scope>
    <source>
        <strain evidence="2 3">JW2-C-B1</strain>
    </source>
</reference>
<accession>A0ABX4N3N1</accession>
<feature type="transmembrane region" description="Helical" evidence="1">
    <location>
        <begin position="60"/>
        <end position="83"/>
    </location>
</feature>
<feature type="transmembrane region" description="Helical" evidence="1">
    <location>
        <begin position="89"/>
        <end position="109"/>
    </location>
</feature>
<name>A0ABX4N3N1_9LEPT</name>
<dbReference type="EMBL" id="NPDP01000051">
    <property type="protein sequence ID" value="PJZ28042.1"/>
    <property type="molecule type" value="Genomic_DNA"/>
</dbReference>
<sequence length="207" mass="24266">MKSELRGFFSKIWFSTVNYQRSRNNSGRIQNVFTKNEPYSSGQNHSTKKRNRIVYSYDRFRFSSLLGILLSLLMMGSLSIDFLKYDLSFFTLIKMLSLFVPGFILYYLIIDSFNSTNIRIDVWHIAVYDLPIPIYGRKLIRKGDVKFVKTETEDHSYGRDSKKLHSVIVILNDNKRVKVIQHVADFSDAKEIERMIRDNLQTPQTSV</sequence>
<keyword evidence="3" id="KW-1185">Reference proteome</keyword>